<dbReference type="Proteomes" id="UP001199642">
    <property type="component" value="Chromosome"/>
</dbReference>
<name>A0ABY3RUN6_9MICO</name>
<sequence length="343" mass="34627">MIPEPTIDRAVGAAHGLALGDALGSPASEHRTIRDPWVRSMLRQGAAELDRSRVHRPVVPFVLKATGVHSLAPTDDAESFAVSAQVLLAAGADASADALFDAWVATMDHDDVWASGAQRSALLNAASGLRPPQTGRDNPAFYDDSALPGAVAAGIASADPEAAAALSGRLASITHDAVGVAAAAAVAALVSHLVSGAAVDDALTAAGAVAATDDWLADGIRDAERILRDAPSPFAALPALIARFAPRTYSHPGTVAETLPLALGFVRATGGRHDQAIPLAMTVARHQDSLPAIVGAICGAAGSPVDGGDVDALHGVTVPSLAGRSLSALARELSGLREARCAP</sequence>
<dbReference type="InterPro" id="IPR036705">
    <property type="entry name" value="Ribosyl_crysJ1_sf"/>
</dbReference>
<dbReference type="RefSeq" id="WP_231821057.1">
    <property type="nucleotide sequence ID" value="NZ_CP082781.1"/>
</dbReference>
<dbReference type="SUPFAM" id="SSF101478">
    <property type="entry name" value="ADP-ribosylglycohydrolase"/>
    <property type="match status" value="1"/>
</dbReference>
<evidence type="ECO:0000313" key="1">
    <source>
        <dbReference type="EMBL" id="UGS27778.1"/>
    </source>
</evidence>
<protein>
    <submittedName>
        <fullName evidence="1">ADP-ribosylglycohydrolase family protein</fullName>
    </submittedName>
</protein>
<dbReference type="Gene3D" id="1.10.4080.10">
    <property type="entry name" value="ADP-ribosylation/Crystallin J1"/>
    <property type="match status" value="1"/>
</dbReference>
<dbReference type="InterPro" id="IPR005502">
    <property type="entry name" value="Ribosyl_crysJ1"/>
</dbReference>
<gene>
    <name evidence="1" type="ORF">K8F61_06275</name>
</gene>
<accession>A0ABY3RUN6</accession>
<dbReference type="Pfam" id="PF03747">
    <property type="entry name" value="ADP_ribosyl_GH"/>
    <property type="match status" value="1"/>
</dbReference>
<proteinExistence type="predicted"/>
<reference evidence="1 2" key="1">
    <citation type="submission" date="2023-01" db="EMBL/GenBank/DDBJ databases">
        <title>Characterization of estradiol degrading bacteria Microbacterium sp. MZT7 and reveal degrading genes through genome analysis.</title>
        <authorList>
            <person name="Hao P."/>
            <person name="Gao Y."/>
        </authorList>
    </citation>
    <scope>NUCLEOTIDE SEQUENCE [LARGE SCALE GENOMIC DNA]</scope>
    <source>
        <strain evidence="1 2">MZT7</strain>
    </source>
</reference>
<evidence type="ECO:0000313" key="2">
    <source>
        <dbReference type="Proteomes" id="UP001199642"/>
    </source>
</evidence>
<organism evidence="1 2">
    <name type="scientific">Microbacterium resistens</name>
    <dbReference type="NCBI Taxonomy" id="156977"/>
    <lineage>
        <taxon>Bacteria</taxon>
        <taxon>Bacillati</taxon>
        <taxon>Actinomycetota</taxon>
        <taxon>Actinomycetes</taxon>
        <taxon>Micrococcales</taxon>
        <taxon>Microbacteriaceae</taxon>
        <taxon>Microbacterium</taxon>
    </lineage>
</organism>
<dbReference type="EMBL" id="CP082781">
    <property type="protein sequence ID" value="UGS27778.1"/>
    <property type="molecule type" value="Genomic_DNA"/>
</dbReference>
<keyword evidence="2" id="KW-1185">Reference proteome</keyword>